<dbReference type="InterPro" id="IPR052945">
    <property type="entry name" value="Mitotic_Regulator"/>
</dbReference>
<evidence type="ECO:0000313" key="2">
    <source>
        <dbReference type="EMBL" id="TPX15657.1"/>
    </source>
</evidence>
<dbReference type="EMBL" id="SKBQ01000020">
    <property type="protein sequence ID" value="TPX15657.1"/>
    <property type="molecule type" value="Genomic_DNA"/>
</dbReference>
<feature type="region of interest" description="Disordered" evidence="1">
    <location>
        <begin position="1"/>
        <end position="211"/>
    </location>
</feature>
<keyword evidence="3" id="KW-1185">Reference proteome</keyword>
<evidence type="ECO:0000313" key="3">
    <source>
        <dbReference type="Proteomes" id="UP000319257"/>
    </source>
</evidence>
<accession>A0A507B787</accession>
<gene>
    <name evidence="2" type="ORF">E0L32_004355</name>
</gene>
<dbReference type="GO" id="GO:0010972">
    <property type="term" value="P:negative regulation of G2/M transition of mitotic cell cycle"/>
    <property type="evidence" value="ECO:0007669"/>
    <property type="project" value="TreeGrafter"/>
</dbReference>
<dbReference type="PANTHER" id="PTHR43628">
    <property type="entry name" value="ACTIVATOR OF C KINASE PROTEIN 1-RELATED"/>
    <property type="match status" value="1"/>
</dbReference>
<feature type="compositionally biased region" description="Basic residues" evidence="1">
    <location>
        <begin position="115"/>
        <end position="125"/>
    </location>
</feature>
<evidence type="ECO:0000256" key="1">
    <source>
        <dbReference type="SAM" id="MobiDB-lite"/>
    </source>
</evidence>
<organism evidence="2 3">
    <name type="scientific">Thyridium curvatum</name>
    <dbReference type="NCBI Taxonomy" id="1093900"/>
    <lineage>
        <taxon>Eukaryota</taxon>
        <taxon>Fungi</taxon>
        <taxon>Dikarya</taxon>
        <taxon>Ascomycota</taxon>
        <taxon>Pezizomycotina</taxon>
        <taxon>Sordariomycetes</taxon>
        <taxon>Sordariomycetidae</taxon>
        <taxon>Thyridiales</taxon>
        <taxon>Thyridiaceae</taxon>
        <taxon>Thyridium</taxon>
    </lineage>
</organism>
<dbReference type="GO" id="GO:0032153">
    <property type="term" value="C:cell division site"/>
    <property type="evidence" value="ECO:0007669"/>
    <property type="project" value="TreeGrafter"/>
</dbReference>
<dbReference type="AlphaFoldDB" id="A0A507B787"/>
<dbReference type="STRING" id="1093900.A0A507B787"/>
<reference evidence="2 3" key="1">
    <citation type="submission" date="2019-06" db="EMBL/GenBank/DDBJ databases">
        <title>Draft genome sequence of the filamentous fungus Phialemoniopsis curvata isolated from diesel fuel.</title>
        <authorList>
            <person name="Varaljay V.A."/>
            <person name="Lyon W.J."/>
            <person name="Crouch A.L."/>
            <person name="Drake C.E."/>
            <person name="Hollomon J.M."/>
            <person name="Nadeau L.J."/>
            <person name="Nunn H.S."/>
            <person name="Stevenson B.S."/>
            <person name="Bojanowski C.L."/>
            <person name="Crookes-Goodson W.J."/>
        </authorList>
    </citation>
    <scope>NUCLEOTIDE SEQUENCE [LARGE SCALE GENOMIC DNA]</scope>
    <source>
        <strain evidence="2 3">D216</strain>
    </source>
</reference>
<feature type="compositionally biased region" description="Low complexity" evidence="1">
    <location>
        <begin position="57"/>
        <end position="70"/>
    </location>
</feature>
<sequence>MGLRDMLKKKDKIDEEAEHHHQQQQQQSLGPPEFTFIRSDTVSQEIIHPPSDPAPYPGGSNSGEKPPSSSSHHRGVFGRGSRSRSASASSAASSHQQSQHQQGKSPPGGGGGGGTHRRLSQRLHLSRTPSSSSRVPQDLPDIPAEASAASPASAADEEDKGARWEKRATMLAQANDQQHQRARSASRPGTPSGTGTCTGTGGNNNNNNNVVSSKEIDADIQEAIRLHEAGELEQSTRMFGRLADPEGANNPLSQVLYGLALRHGWGCEPNTEAAVNYLSAAASNAATVEDLALQAGLKKGGAAKGELVLAIFELANCFRHGWGIPKDAIAAKQFAAAKYYRLAEDNGNKTLGNTW</sequence>
<proteinExistence type="predicted"/>
<feature type="compositionally biased region" description="Low complexity" evidence="1">
    <location>
        <begin position="79"/>
        <end position="105"/>
    </location>
</feature>
<dbReference type="InParanoid" id="A0A507B787"/>
<dbReference type="Pfam" id="PF08238">
    <property type="entry name" value="Sel1"/>
    <property type="match status" value="2"/>
</dbReference>
<protein>
    <submittedName>
        <fullName evidence="2">Uncharacterized protein</fullName>
    </submittedName>
</protein>
<dbReference type="RefSeq" id="XP_030997368.1">
    <property type="nucleotide sequence ID" value="XM_031138756.1"/>
</dbReference>
<dbReference type="SMART" id="SM00671">
    <property type="entry name" value="SEL1"/>
    <property type="match status" value="2"/>
</dbReference>
<dbReference type="Proteomes" id="UP000319257">
    <property type="component" value="Unassembled WGS sequence"/>
</dbReference>
<comment type="caution">
    <text evidence="2">The sequence shown here is derived from an EMBL/GenBank/DDBJ whole genome shotgun (WGS) entry which is preliminary data.</text>
</comment>
<feature type="compositionally biased region" description="Low complexity" evidence="1">
    <location>
        <begin position="140"/>
        <end position="154"/>
    </location>
</feature>
<dbReference type="SUPFAM" id="SSF81901">
    <property type="entry name" value="HCP-like"/>
    <property type="match status" value="1"/>
</dbReference>
<feature type="compositionally biased region" description="Basic and acidic residues" evidence="1">
    <location>
        <begin position="1"/>
        <end position="21"/>
    </location>
</feature>
<dbReference type="OrthoDB" id="2148946at2759"/>
<dbReference type="PANTHER" id="PTHR43628:SF1">
    <property type="entry name" value="CHITIN SYNTHASE REGULATORY FACTOR 2-RELATED"/>
    <property type="match status" value="1"/>
</dbReference>
<dbReference type="InterPro" id="IPR011990">
    <property type="entry name" value="TPR-like_helical_dom_sf"/>
</dbReference>
<dbReference type="Gene3D" id="1.25.40.10">
    <property type="entry name" value="Tetratricopeptide repeat domain"/>
    <property type="match status" value="1"/>
</dbReference>
<name>A0A507B787_9PEZI</name>
<dbReference type="InterPro" id="IPR006597">
    <property type="entry name" value="Sel1-like"/>
</dbReference>
<dbReference type="GeneID" id="41971802"/>